<dbReference type="Proteomes" id="UP000438958">
    <property type="component" value="Unassembled WGS sequence"/>
</dbReference>
<dbReference type="FunFam" id="3.40.50.720:FF:000129">
    <property type="entry name" value="D-mannonate oxidoreductase"/>
    <property type="match status" value="1"/>
</dbReference>
<organism evidence="8 11">
    <name type="scientific">Escherichia coli</name>
    <dbReference type="NCBI Taxonomy" id="562"/>
    <lineage>
        <taxon>Bacteria</taxon>
        <taxon>Pseudomonadati</taxon>
        <taxon>Pseudomonadota</taxon>
        <taxon>Gammaproteobacteria</taxon>
        <taxon>Enterobacterales</taxon>
        <taxon>Enterobacteriaceae</taxon>
        <taxon>Escherichia</taxon>
    </lineage>
</organism>
<protein>
    <submittedName>
        <fullName evidence="9">D-mannonate oxidoreductase, NAD-binding</fullName>
        <ecNumber evidence="9">1.1.1.-</ecNumber>
    </submittedName>
    <submittedName>
        <fullName evidence="8">Fructuronate reductase</fullName>
        <ecNumber evidence="8 9">1.1.1.57</ecNumber>
    </submittedName>
</protein>
<dbReference type="Gene3D" id="3.40.50.720">
    <property type="entry name" value="NAD(P)-binding Rossmann-like Domain"/>
    <property type="match status" value="1"/>
</dbReference>
<dbReference type="Proteomes" id="UP000622722">
    <property type="component" value="Unassembled WGS sequence"/>
</dbReference>
<dbReference type="EMBL" id="JABXPW010000007">
    <property type="protein sequence ID" value="MBA7721391.1"/>
    <property type="molecule type" value="Genomic_DNA"/>
</dbReference>
<dbReference type="GO" id="GO:0042840">
    <property type="term" value="P:D-glucuronate catabolic process"/>
    <property type="evidence" value="ECO:0007669"/>
    <property type="project" value="TreeGrafter"/>
</dbReference>
<evidence type="ECO:0000259" key="5">
    <source>
        <dbReference type="Pfam" id="PF08125"/>
    </source>
</evidence>
<dbReference type="SUPFAM" id="SSF51735">
    <property type="entry name" value="NAD(P)-binding Rossmann-fold domains"/>
    <property type="match status" value="1"/>
</dbReference>
<accession>A0A0B0WD53</accession>
<dbReference type="AlphaFoldDB" id="A0A0B0WD53"/>
<evidence type="ECO:0000313" key="7">
    <source>
        <dbReference type="EMBL" id="MBA7721391.1"/>
    </source>
</evidence>
<evidence type="ECO:0000256" key="1">
    <source>
        <dbReference type="ARBA" id="ARBA00023002"/>
    </source>
</evidence>
<dbReference type="SUPFAM" id="SSF48179">
    <property type="entry name" value="6-phosphogluconate dehydrogenase C-terminal domain-like"/>
    <property type="match status" value="1"/>
</dbReference>
<dbReference type="Gene3D" id="1.10.1040.10">
    <property type="entry name" value="N-(1-d-carboxylethyl)-l-norvaline Dehydrogenase, domain 2"/>
    <property type="match status" value="1"/>
</dbReference>
<dbReference type="PRINTS" id="PR00084">
    <property type="entry name" value="MTLDHDRGNASE"/>
</dbReference>
<feature type="domain" description="Mannitol dehydrogenase C-terminal" evidence="5">
    <location>
        <begin position="283"/>
        <end position="475"/>
    </location>
</feature>
<reference evidence="6 12" key="3">
    <citation type="submission" date="2019-04" db="EMBL/GenBank/DDBJ databases">
        <authorList>
            <consortium name="NARMS: The National Antimicrobial Resistance Monitoring System"/>
        </authorList>
    </citation>
    <scope>NUCLEOTIDE SEQUENCE [LARGE SCALE GENOMIC DNA]</scope>
    <source>
        <strain evidence="6 12">FSIS11919500</strain>
    </source>
</reference>
<dbReference type="FunFam" id="1.10.1040.10:FF:000020">
    <property type="entry name" value="D-mannonate oxidoreductase, NAD-binding"/>
    <property type="match status" value="1"/>
</dbReference>
<evidence type="ECO:0000313" key="10">
    <source>
        <dbReference type="Proteomes" id="UP000255460"/>
    </source>
</evidence>
<proteinExistence type="inferred from homology"/>
<reference evidence="9 10" key="1">
    <citation type="submission" date="2018-06" db="EMBL/GenBank/DDBJ databases">
        <authorList>
            <consortium name="Pathogen Informatics"/>
            <person name="Doyle S."/>
        </authorList>
    </citation>
    <scope>NUCLEOTIDE SEQUENCE [LARGE SCALE GENOMIC DNA]</scope>
    <source>
        <strain evidence="9 10">NCTC10418</strain>
    </source>
</reference>
<dbReference type="GO" id="GO:0019594">
    <property type="term" value="P:mannitol metabolic process"/>
    <property type="evidence" value="ECO:0007669"/>
    <property type="project" value="InterPro"/>
</dbReference>
<dbReference type="InterPro" id="IPR050988">
    <property type="entry name" value="Mannitol_DH/Oxidoreductase"/>
</dbReference>
<dbReference type="EMBL" id="WKUE01000003">
    <property type="protein sequence ID" value="MSI67942.1"/>
    <property type="molecule type" value="Genomic_DNA"/>
</dbReference>
<dbReference type="EMBL" id="UFZQ01000001">
    <property type="protein sequence ID" value="STE88754.1"/>
    <property type="molecule type" value="Genomic_DNA"/>
</dbReference>
<evidence type="ECO:0000256" key="2">
    <source>
        <dbReference type="ARBA" id="ARBA00023027"/>
    </source>
</evidence>
<dbReference type="EMBL" id="AASEPP010000016">
    <property type="protein sequence ID" value="EFC2246565.1"/>
    <property type="molecule type" value="Genomic_DNA"/>
</dbReference>
<keyword evidence="2" id="KW-0520">NAD</keyword>
<evidence type="ECO:0000313" key="6">
    <source>
        <dbReference type="EMBL" id="EFC2246565.1"/>
    </source>
</evidence>
<evidence type="ECO:0000313" key="11">
    <source>
        <dbReference type="Proteomes" id="UP000438958"/>
    </source>
</evidence>
<sequence length="486" mass="53628">MTTIVDSNLPVARPSWDHSRLESRIVHLGCGAFHRAHQALYTHHLLESTDSDWGICEVNLMPGNDRVLIENLKKQQLLYTVAEKGAESTELKIIGSMKEALHPEIDGCEGILNAMARPQTAIVSLTVTEKGYCADAASGQLDLNNPLIKHDLENPTAPKSAIGYIVEALRLRREKGLKAFTVMSCDNVRENGHVAKVAVLGLAQARDPQLAAWIEENVTFPCTMVDRIVPAATPETLQEIADQLGVYDPCAIACEPFRQWVIEDNFVNGRPDWDKVGAQFVADVVPFEMMKLRMLNGSHSFLAYLGYLGGYETIADTMTNPAYRKAAFSLMMQEQAPTLSMPEGTDLNAYATLLIERFSNPSLRHRTWQIAMDGSQKLPQRLLDPVRLHLQNGGSWRHLALGVAGWMRYTQGVDEQGNAIDVVDPMLAEFQKINAQYQGADRVKALLGLSGIFADDLPQNADFVGAVTAAYQQLCERGARECVAAL</sequence>
<name>A0A0B0WD53_ECOLX</name>
<dbReference type="PANTHER" id="PTHR43362:SF7">
    <property type="entry name" value="D-MANNONATE OXIDOREDUCTASE"/>
    <property type="match status" value="1"/>
</dbReference>
<evidence type="ECO:0000313" key="12">
    <source>
        <dbReference type="Proteomes" id="UP000531916"/>
    </source>
</evidence>
<dbReference type="GO" id="GO:0008866">
    <property type="term" value="F:fructuronate reductase activity"/>
    <property type="evidence" value="ECO:0007669"/>
    <property type="project" value="UniProtKB-EC"/>
</dbReference>
<dbReference type="InterPro" id="IPR023027">
    <property type="entry name" value="Mannitol_DH_CS"/>
</dbReference>
<dbReference type="PROSITE" id="PS00974">
    <property type="entry name" value="MANNITOL_DHGENASE"/>
    <property type="match status" value="1"/>
</dbReference>
<dbReference type="Pfam" id="PF08125">
    <property type="entry name" value="Mannitol_dh_C"/>
    <property type="match status" value="1"/>
</dbReference>
<dbReference type="InterPro" id="IPR008927">
    <property type="entry name" value="6-PGluconate_DH-like_C_sf"/>
</dbReference>
<dbReference type="PANTHER" id="PTHR43362">
    <property type="entry name" value="MANNITOL DEHYDROGENASE DSF1-RELATED"/>
    <property type="match status" value="1"/>
</dbReference>
<dbReference type="Pfam" id="PF01232">
    <property type="entry name" value="Mannitol_dh"/>
    <property type="match status" value="1"/>
</dbReference>
<dbReference type="EC" id="1.1.1.57" evidence="8 9"/>
<keyword evidence="1 8" id="KW-0560">Oxidoreductase</keyword>
<dbReference type="InterPro" id="IPR013131">
    <property type="entry name" value="Mannitol_DH_N"/>
</dbReference>
<dbReference type="InterPro" id="IPR036291">
    <property type="entry name" value="NAD(P)-bd_dom_sf"/>
</dbReference>
<evidence type="ECO:0000256" key="3">
    <source>
        <dbReference type="ARBA" id="ARBA00061451"/>
    </source>
</evidence>
<dbReference type="EC" id="1.1.1.-" evidence="9"/>
<dbReference type="InterPro" id="IPR013118">
    <property type="entry name" value="Mannitol_DH_C"/>
</dbReference>
<dbReference type="InterPro" id="IPR000669">
    <property type="entry name" value="Mannitol_DH"/>
</dbReference>
<evidence type="ECO:0000259" key="4">
    <source>
        <dbReference type="Pfam" id="PF01232"/>
    </source>
</evidence>
<reference evidence="8 11" key="2">
    <citation type="journal article" date="2019" name="Nat. Med.">
        <title>A library of human gut bacterial isolates paired with longitudinal multiomics data enables mechanistic microbiome research.</title>
        <authorList>
            <person name="Poyet M."/>
            <person name="Groussin M."/>
            <person name="Gibbons S.M."/>
            <person name="Avila-Pacheco J."/>
            <person name="Jiang X."/>
            <person name="Kearney S.M."/>
            <person name="Perrotta A.R."/>
            <person name="Berdy B."/>
            <person name="Zhao S."/>
            <person name="Lieberman T.D."/>
            <person name="Swanson P.K."/>
            <person name="Smith M."/>
            <person name="Roesemann S."/>
            <person name="Alexander J.E."/>
            <person name="Rich S.A."/>
            <person name="Livny J."/>
            <person name="Vlamakis H."/>
            <person name="Clish C."/>
            <person name="Bullock K."/>
            <person name="Deik A."/>
            <person name="Scott J."/>
            <person name="Pierce K.A."/>
            <person name="Xavier R.J."/>
            <person name="Alm E.J."/>
        </authorList>
    </citation>
    <scope>NUCLEOTIDE SEQUENCE [LARGE SCALE GENOMIC DNA]</scope>
    <source>
        <strain evidence="8 11">BIOML-A382</strain>
    </source>
</reference>
<reference evidence="7" key="4">
    <citation type="submission" date="2020-06" db="EMBL/GenBank/DDBJ databases">
        <title>REHAB project genomes.</title>
        <authorList>
            <person name="Shaw L.P."/>
        </authorList>
    </citation>
    <scope>NUCLEOTIDE SEQUENCE</scope>
    <source>
        <strain evidence="7">RHBSTW-00474</strain>
    </source>
</reference>
<evidence type="ECO:0000313" key="9">
    <source>
        <dbReference type="EMBL" id="STE88754.1"/>
    </source>
</evidence>
<comment type="similarity">
    <text evidence="3">Belongs to the mannitol dehydrogenase family. UxuB subfamily.</text>
</comment>
<gene>
    <name evidence="9" type="primary">uxuB</name>
    <name evidence="6" type="ORF">E5H86_12240</name>
    <name evidence="8" type="ORF">GKF66_03785</name>
    <name evidence="7" type="ORF">HV209_22915</name>
    <name evidence="9" type="ORF">NCTC10418_06468</name>
</gene>
<dbReference type="Proteomes" id="UP000531916">
    <property type="component" value="Unassembled WGS sequence"/>
</dbReference>
<dbReference type="NCBIfam" id="NF011611">
    <property type="entry name" value="PRK15037.1"/>
    <property type="match status" value="1"/>
</dbReference>
<dbReference type="InterPro" id="IPR013328">
    <property type="entry name" value="6PGD_dom2"/>
</dbReference>
<feature type="domain" description="Mannitol dehydrogenase N-terminal" evidence="4">
    <location>
        <begin position="24"/>
        <end position="275"/>
    </location>
</feature>
<evidence type="ECO:0000313" key="8">
    <source>
        <dbReference type="EMBL" id="MSI67942.1"/>
    </source>
</evidence>
<dbReference type="Proteomes" id="UP000255460">
    <property type="component" value="Unassembled WGS sequence"/>
</dbReference>
<dbReference type="RefSeq" id="WP_000208185.1">
    <property type="nucleotide sequence ID" value="NZ_AP027212.1"/>
</dbReference>